<keyword evidence="2" id="KW-1185">Reference proteome</keyword>
<evidence type="ECO:0000313" key="2">
    <source>
        <dbReference type="Proteomes" id="UP001326613"/>
    </source>
</evidence>
<sequence length="44" mass="5296">MATRLPQQRSAPQLRRFFFKTREHSLKCSNLEIAEQFKFVTKLL</sequence>
<reference evidence="1 2" key="1">
    <citation type="submission" date="2022-10" db="EMBL/GenBank/DDBJ databases">
        <title>Host association and intracellularity evolved multiple times independently in the Rickettsiales.</title>
        <authorList>
            <person name="Castelli M."/>
            <person name="Nardi T."/>
            <person name="Gammuto L."/>
            <person name="Bellinzona G."/>
            <person name="Sabaneyeva E."/>
            <person name="Potekhin A."/>
            <person name="Serra V."/>
            <person name="Petroni G."/>
            <person name="Sassera D."/>
        </authorList>
    </citation>
    <scope>NUCLEOTIDE SEQUENCE [LARGE SCALE GENOMIC DNA]</scope>
    <source>
        <strain evidence="1 2">Kr 154-4</strain>
    </source>
</reference>
<organism evidence="1 2">
    <name type="scientific">Candidatus Trichorickettsia mobilis</name>
    <dbReference type="NCBI Taxonomy" id="1346319"/>
    <lineage>
        <taxon>Bacteria</taxon>
        <taxon>Pseudomonadati</taxon>
        <taxon>Pseudomonadota</taxon>
        <taxon>Alphaproteobacteria</taxon>
        <taxon>Rickettsiales</taxon>
        <taxon>Rickettsiaceae</taxon>
        <taxon>Rickettsieae</taxon>
        <taxon>Candidatus Trichorickettsia</taxon>
    </lineage>
</organism>
<proteinExistence type="predicted"/>
<gene>
    <name evidence="1" type="ORF">Trichorick_01070</name>
</gene>
<accession>A0ABZ0UUI8</accession>
<evidence type="ECO:0000313" key="1">
    <source>
        <dbReference type="EMBL" id="WPY01166.1"/>
    </source>
</evidence>
<name>A0ABZ0UUI8_9RICK</name>
<dbReference type="EMBL" id="CP112932">
    <property type="protein sequence ID" value="WPY01166.1"/>
    <property type="molecule type" value="Genomic_DNA"/>
</dbReference>
<protein>
    <submittedName>
        <fullName evidence="1">Uncharacterized protein</fullName>
    </submittedName>
</protein>
<dbReference type="Proteomes" id="UP001326613">
    <property type="component" value="Chromosome"/>
</dbReference>